<proteinExistence type="inferred from homology"/>
<dbReference type="PANTHER" id="PTHR32322">
    <property type="entry name" value="INNER MEMBRANE TRANSPORTER"/>
    <property type="match status" value="1"/>
</dbReference>
<dbReference type="RefSeq" id="WP_089361398.1">
    <property type="nucleotide sequence ID" value="NZ_FZOG01000010.1"/>
</dbReference>
<accession>A0A239JYA2</accession>
<feature type="transmembrane region" description="Helical" evidence="6">
    <location>
        <begin position="99"/>
        <end position="119"/>
    </location>
</feature>
<feature type="domain" description="EamA" evidence="7">
    <location>
        <begin position="161"/>
        <end position="295"/>
    </location>
</feature>
<feature type="transmembrane region" description="Helical" evidence="6">
    <location>
        <begin position="72"/>
        <end position="93"/>
    </location>
</feature>
<sequence length="299" mass="32476">MPTTDSRARTLMLIGAFSVIYIGWGTTYLANHFLLRELPPFVLGSLRFTLAGALALTWVLASGQLRFKRSDIGGVFIGGLSLIAIGQGALIYANQYLPTGMVAMLYTTLPLWSVALEWLLGERPPLWVLCGLAIACTGIVLLMSNGLGNSASSAQWFAGATVVIATLIWATGAWLLRQRPAFSSSWFGLSLQMLIGALLLAIFGALHGDWQKLDLGSLSSQSWLWMAYLVLPVSLGVYPAYFWLLREVRPSLVSTFAFINPVVALLLGYLLLDEQLSTLAMLACVITLGGVMLIIFGRR</sequence>
<evidence type="ECO:0000256" key="2">
    <source>
        <dbReference type="ARBA" id="ARBA00007362"/>
    </source>
</evidence>
<feature type="transmembrane region" description="Helical" evidence="6">
    <location>
        <begin position="226"/>
        <end position="245"/>
    </location>
</feature>
<feature type="transmembrane region" description="Helical" evidence="6">
    <location>
        <begin position="126"/>
        <end position="144"/>
    </location>
</feature>
<comment type="subcellular location">
    <subcellularLocation>
        <location evidence="1">Membrane</location>
        <topology evidence="1">Multi-pass membrane protein</topology>
    </subcellularLocation>
</comment>
<evidence type="ECO:0000256" key="6">
    <source>
        <dbReference type="SAM" id="Phobius"/>
    </source>
</evidence>
<evidence type="ECO:0000313" key="8">
    <source>
        <dbReference type="EMBL" id="SNT10745.1"/>
    </source>
</evidence>
<feature type="transmembrane region" description="Helical" evidence="6">
    <location>
        <begin position="41"/>
        <end position="60"/>
    </location>
</feature>
<feature type="domain" description="EamA" evidence="7">
    <location>
        <begin position="21"/>
        <end position="143"/>
    </location>
</feature>
<evidence type="ECO:0000256" key="1">
    <source>
        <dbReference type="ARBA" id="ARBA00004141"/>
    </source>
</evidence>
<organism evidence="8 9">
    <name type="scientific">Pseudomonas segetis</name>
    <dbReference type="NCBI Taxonomy" id="298908"/>
    <lineage>
        <taxon>Bacteria</taxon>
        <taxon>Pseudomonadati</taxon>
        <taxon>Pseudomonadota</taxon>
        <taxon>Gammaproteobacteria</taxon>
        <taxon>Pseudomonadales</taxon>
        <taxon>Pseudomonadaceae</taxon>
        <taxon>Pseudomonas</taxon>
    </lineage>
</organism>
<feature type="transmembrane region" description="Helical" evidence="6">
    <location>
        <begin position="188"/>
        <end position="206"/>
    </location>
</feature>
<evidence type="ECO:0000313" key="9">
    <source>
        <dbReference type="Proteomes" id="UP000242915"/>
    </source>
</evidence>
<dbReference type="InterPro" id="IPR050638">
    <property type="entry name" value="AA-Vitamin_Transporters"/>
</dbReference>
<dbReference type="AlphaFoldDB" id="A0A239JYA2"/>
<evidence type="ECO:0000256" key="3">
    <source>
        <dbReference type="ARBA" id="ARBA00022692"/>
    </source>
</evidence>
<reference evidence="9" key="1">
    <citation type="submission" date="2017-06" db="EMBL/GenBank/DDBJ databases">
        <authorList>
            <person name="Varghese N."/>
            <person name="Submissions S."/>
        </authorList>
    </citation>
    <scope>NUCLEOTIDE SEQUENCE [LARGE SCALE GENOMIC DNA]</scope>
    <source>
        <strain evidence="9">CIP 108523</strain>
    </source>
</reference>
<feature type="transmembrane region" description="Helical" evidence="6">
    <location>
        <begin position="156"/>
        <end position="176"/>
    </location>
</feature>
<keyword evidence="5 6" id="KW-0472">Membrane</keyword>
<dbReference type="GO" id="GO:0016020">
    <property type="term" value="C:membrane"/>
    <property type="evidence" value="ECO:0007669"/>
    <property type="project" value="UniProtKB-SubCell"/>
</dbReference>
<feature type="transmembrane region" description="Helical" evidence="6">
    <location>
        <begin position="12"/>
        <end position="35"/>
    </location>
</feature>
<keyword evidence="9" id="KW-1185">Reference proteome</keyword>
<dbReference type="SUPFAM" id="SSF103481">
    <property type="entry name" value="Multidrug resistance efflux transporter EmrE"/>
    <property type="match status" value="2"/>
</dbReference>
<evidence type="ECO:0000256" key="4">
    <source>
        <dbReference type="ARBA" id="ARBA00022989"/>
    </source>
</evidence>
<dbReference type="Proteomes" id="UP000242915">
    <property type="component" value="Unassembled WGS sequence"/>
</dbReference>
<dbReference type="EMBL" id="FZOG01000010">
    <property type="protein sequence ID" value="SNT10745.1"/>
    <property type="molecule type" value="Genomic_DNA"/>
</dbReference>
<feature type="transmembrane region" description="Helical" evidence="6">
    <location>
        <begin position="252"/>
        <end position="272"/>
    </location>
</feature>
<gene>
    <name evidence="8" type="ORF">SAMN05216255_0089</name>
</gene>
<evidence type="ECO:0000259" key="7">
    <source>
        <dbReference type="Pfam" id="PF00892"/>
    </source>
</evidence>
<protein>
    <submittedName>
        <fullName evidence="8">Uncharacterized membrane protein</fullName>
    </submittedName>
</protein>
<dbReference type="InterPro" id="IPR037185">
    <property type="entry name" value="EmrE-like"/>
</dbReference>
<dbReference type="InterPro" id="IPR000620">
    <property type="entry name" value="EamA_dom"/>
</dbReference>
<name>A0A239JYA2_9PSED</name>
<keyword evidence="4 6" id="KW-1133">Transmembrane helix</keyword>
<feature type="transmembrane region" description="Helical" evidence="6">
    <location>
        <begin position="278"/>
        <end position="296"/>
    </location>
</feature>
<dbReference type="Pfam" id="PF00892">
    <property type="entry name" value="EamA"/>
    <property type="match status" value="2"/>
</dbReference>
<dbReference type="PANTHER" id="PTHR32322:SF2">
    <property type="entry name" value="EAMA DOMAIN-CONTAINING PROTEIN"/>
    <property type="match status" value="1"/>
</dbReference>
<evidence type="ECO:0000256" key="5">
    <source>
        <dbReference type="ARBA" id="ARBA00023136"/>
    </source>
</evidence>
<comment type="similarity">
    <text evidence="2">Belongs to the EamA transporter family.</text>
</comment>
<keyword evidence="3 6" id="KW-0812">Transmembrane</keyword>